<dbReference type="InterPro" id="IPR000340">
    <property type="entry name" value="Dual-sp_phosphatase_cat-dom"/>
</dbReference>
<dbReference type="InterPro" id="IPR029021">
    <property type="entry name" value="Prot-tyrosine_phosphatase-like"/>
</dbReference>
<dbReference type="Proteomes" id="UP000803884">
    <property type="component" value="Unassembled WGS sequence"/>
</dbReference>
<dbReference type="CDD" id="cd14518">
    <property type="entry name" value="DSP_fungal_YVH1"/>
    <property type="match status" value="1"/>
</dbReference>
<dbReference type="InterPro" id="IPR000387">
    <property type="entry name" value="Tyr_Pase_dom"/>
</dbReference>
<dbReference type="PANTHER" id="PTHR46377">
    <property type="entry name" value="DUAL SPECIFICITY PROTEIN PHOSPHATASE 19"/>
    <property type="match status" value="1"/>
</dbReference>
<dbReference type="PROSITE" id="PS50054">
    <property type="entry name" value="TYR_PHOSPHATASE_DUAL"/>
    <property type="match status" value="1"/>
</dbReference>
<evidence type="ECO:0008006" key="7">
    <source>
        <dbReference type="Google" id="ProtNLM"/>
    </source>
</evidence>
<keyword evidence="1" id="KW-0378">Hydrolase</keyword>
<evidence type="ECO:0000256" key="2">
    <source>
        <dbReference type="ARBA" id="ARBA00022912"/>
    </source>
</evidence>
<dbReference type="PROSITE" id="PS50056">
    <property type="entry name" value="TYR_PHOSPHATASE_2"/>
    <property type="match status" value="1"/>
</dbReference>
<dbReference type="Gene3D" id="3.90.190.10">
    <property type="entry name" value="Protein tyrosine phosphatase superfamily"/>
    <property type="match status" value="1"/>
</dbReference>
<dbReference type="Pfam" id="PF00782">
    <property type="entry name" value="DSPc"/>
    <property type="match status" value="1"/>
</dbReference>
<evidence type="ECO:0000259" key="3">
    <source>
        <dbReference type="PROSITE" id="PS50054"/>
    </source>
</evidence>
<name>A0AB34L5S6_9PEZI</name>
<keyword evidence="6" id="KW-1185">Reference proteome</keyword>
<dbReference type="GO" id="GO:0008579">
    <property type="term" value="F:JUN kinase phosphatase activity"/>
    <property type="evidence" value="ECO:0007669"/>
    <property type="project" value="TreeGrafter"/>
</dbReference>
<gene>
    <name evidence="5" type="ORF">WHR41_00606</name>
</gene>
<protein>
    <recommendedName>
        <fullName evidence="7">Protein-tyrosine-phosphatase</fullName>
    </recommendedName>
</protein>
<dbReference type="SMART" id="SM00195">
    <property type="entry name" value="DSPc"/>
    <property type="match status" value="1"/>
</dbReference>
<sequence>MGWIDRIPRAGALYIGGLYALYQQNVVKDAGVTHVLSVIDFDFYELNESSKFLKSQNYSHMIVQIEDDPNEDLLQHFDRMVEFINEGLESGGGVFVHCAMGKSRSATAIIAYLMWKFGFDRDAALEQVCEGRPVCSPNPGFMEQLGVWQEKLTVSDRRGKQKLYEDWRRDRFKGFSHEWEARAARAKL</sequence>
<dbReference type="PROSITE" id="PS00383">
    <property type="entry name" value="TYR_PHOSPHATASE_1"/>
    <property type="match status" value="1"/>
</dbReference>
<reference evidence="5 6" key="1">
    <citation type="journal article" date="2020" name="Microbiol. Resour. Announc.">
        <title>Draft Genome Sequence of a Cladosporium Species Isolated from the Mesophotic Ascidian Didemnum maculosum.</title>
        <authorList>
            <person name="Gioti A."/>
            <person name="Siaperas R."/>
            <person name="Nikolaivits E."/>
            <person name="Le Goff G."/>
            <person name="Ouazzani J."/>
            <person name="Kotoulas G."/>
            <person name="Topakas E."/>
        </authorList>
    </citation>
    <scope>NUCLEOTIDE SEQUENCE [LARGE SCALE GENOMIC DNA]</scope>
    <source>
        <strain evidence="5 6">TM138-S3</strain>
    </source>
</reference>
<dbReference type="PANTHER" id="PTHR46377:SF5">
    <property type="entry name" value="DUAL SPECIFICITY PHOSPHATASE"/>
    <property type="match status" value="1"/>
</dbReference>
<keyword evidence="2" id="KW-0904">Protein phosphatase</keyword>
<organism evidence="5 6">
    <name type="scientific">Cladosporium halotolerans</name>
    <dbReference type="NCBI Taxonomy" id="1052096"/>
    <lineage>
        <taxon>Eukaryota</taxon>
        <taxon>Fungi</taxon>
        <taxon>Dikarya</taxon>
        <taxon>Ascomycota</taxon>
        <taxon>Pezizomycotina</taxon>
        <taxon>Dothideomycetes</taxon>
        <taxon>Dothideomycetidae</taxon>
        <taxon>Cladosporiales</taxon>
        <taxon>Cladosporiaceae</taxon>
        <taxon>Cladosporium</taxon>
    </lineage>
</organism>
<dbReference type="GeneID" id="96002050"/>
<accession>A0AB34L5S6</accession>
<evidence type="ECO:0000259" key="4">
    <source>
        <dbReference type="PROSITE" id="PS50056"/>
    </source>
</evidence>
<dbReference type="EMBL" id="JAAQHG020000002">
    <property type="protein sequence ID" value="KAL1590556.1"/>
    <property type="molecule type" value="Genomic_DNA"/>
</dbReference>
<feature type="domain" description="Tyrosine specific protein phosphatases" evidence="4">
    <location>
        <begin position="75"/>
        <end position="133"/>
    </location>
</feature>
<dbReference type="AlphaFoldDB" id="A0AB34L5S6"/>
<evidence type="ECO:0000256" key="1">
    <source>
        <dbReference type="ARBA" id="ARBA00022801"/>
    </source>
</evidence>
<dbReference type="SUPFAM" id="SSF52799">
    <property type="entry name" value="(Phosphotyrosine protein) phosphatases II"/>
    <property type="match status" value="1"/>
</dbReference>
<comment type="caution">
    <text evidence="5">The sequence shown here is derived from an EMBL/GenBank/DDBJ whole genome shotgun (WGS) entry which is preliminary data.</text>
</comment>
<evidence type="ECO:0000313" key="5">
    <source>
        <dbReference type="EMBL" id="KAL1590556.1"/>
    </source>
</evidence>
<feature type="domain" description="Tyrosine-protein phosphatase" evidence="3">
    <location>
        <begin position="3"/>
        <end position="154"/>
    </location>
</feature>
<dbReference type="RefSeq" id="XP_069233661.1">
    <property type="nucleotide sequence ID" value="XM_069369212.1"/>
</dbReference>
<dbReference type="InterPro" id="IPR016130">
    <property type="entry name" value="Tyr_Pase_AS"/>
</dbReference>
<dbReference type="InterPro" id="IPR020422">
    <property type="entry name" value="TYR_PHOSPHATASE_DUAL_dom"/>
</dbReference>
<evidence type="ECO:0000313" key="6">
    <source>
        <dbReference type="Proteomes" id="UP000803884"/>
    </source>
</evidence>
<dbReference type="GO" id="GO:0005737">
    <property type="term" value="C:cytoplasm"/>
    <property type="evidence" value="ECO:0007669"/>
    <property type="project" value="TreeGrafter"/>
</dbReference>
<proteinExistence type="predicted"/>